<evidence type="ECO:0000313" key="1">
    <source>
        <dbReference type="EMBL" id="GGJ01068.1"/>
    </source>
</evidence>
<reference evidence="2" key="1">
    <citation type="journal article" date="2019" name="Int. J. Syst. Evol. Microbiol.">
        <title>The Global Catalogue of Microorganisms (GCM) 10K type strain sequencing project: providing services to taxonomists for standard genome sequencing and annotation.</title>
        <authorList>
            <consortium name="The Broad Institute Genomics Platform"/>
            <consortium name="The Broad Institute Genome Sequencing Center for Infectious Disease"/>
            <person name="Wu L."/>
            <person name="Ma J."/>
        </authorList>
    </citation>
    <scope>NUCLEOTIDE SEQUENCE [LARGE SCALE GENOMIC DNA]</scope>
    <source>
        <strain evidence="2">JCM 11590</strain>
    </source>
</reference>
<proteinExistence type="predicted"/>
<organism evidence="1 2">
    <name type="scientific">Halopseudomonas pertucinogena</name>
    <dbReference type="NCBI Taxonomy" id="86175"/>
    <lineage>
        <taxon>Bacteria</taxon>
        <taxon>Pseudomonadati</taxon>
        <taxon>Pseudomonadota</taxon>
        <taxon>Gammaproteobacteria</taxon>
        <taxon>Pseudomonadales</taxon>
        <taxon>Pseudomonadaceae</taxon>
        <taxon>Halopseudomonas</taxon>
    </lineage>
</organism>
<comment type="caution">
    <text evidence="1">The sequence shown here is derived from an EMBL/GenBank/DDBJ whole genome shotgun (WGS) entry which is preliminary data.</text>
</comment>
<keyword evidence="2" id="KW-1185">Reference proteome</keyword>
<sequence>MAGQSENTPITPTCLASTSMSHRLFQLRSEFRTQCTEQFDALAVGQQGAAAGIEIGSPVRRAADIFFRRGGVGDDIGGGMQVVLGVTADQLLSDGMGTAQPVFASLMTNR</sequence>
<dbReference type="Proteomes" id="UP000633263">
    <property type="component" value="Unassembled WGS sequence"/>
</dbReference>
<protein>
    <submittedName>
        <fullName evidence="1">Uncharacterized protein</fullName>
    </submittedName>
</protein>
<name>A0ABQ2CR69_9GAMM</name>
<accession>A0ABQ2CR69</accession>
<dbReference type="EMBL" id="BMNN01000003">
    <property type="protein sequence ID" value="GGJ01068.1"/>
    <property type="molecule type" value="Genomic_DNA"/>
</dbReference>
<gene>
    <name evidence="1" type="ORF">GCM10009083_17300</name>
</gene>
<evidence type="ECO:0000313" key="2">
    <source>
        <dbReference type="Proteomes" id="UP000633263"/>
    </source>
</evidence>